<dbReference type="PROSITE" id="PS51257">
    <property type="entry name" value="PROKAR_LIPOPROTEIN"/>
    <property type="match status" value="1"/>
</dbReference>
<name>A0A1I4ZDH9_9FLAO</name>
<accession>A0A1I4ZDH9</accession>
<organism evidence="1 2">
    <name type="scientific">Algoriella xinjiangensis</name>
    <dbReference type="NCBI Taxonomy" id="684065"/>
    <lineage>
        <taxon>Bacteria</taxon>
        <taxon>Pseudomonadati</taxon>
        <taxon>Bacteroidota</taxon>
        <taxon>Flavobacteriia</taxon>
        <taxon>Flavobacteriales</taxon>
        <taxon>Weeksellaceae</taxon>
        <taxon>Algoriella</taxon>
    </lineage>
</organism>
<dbReference type="Proteomes" id="UP000199149">
    <property type="component" value="Unassembled WGS sequence"/>
</dbReference>
<dbReference type="RefSeq" id="WP_092909023.1">
    <property type="nucleotide sequence ID" value="NZ_FOUZ01000013.1"/>
</dbReference>
<dbReference type="AlphaFoldDB" id="A0A1I4ZDH9"/>
<dbReference type="Pfam" id="PF14125">
    <property type="entry name" value="DUF4292"/>
    <property type="match status" value="1"/>
</dbReference>
<proteinExistence type="predicted"/>
<dbReference type="EMBL" id="FOUZ01000013">
    <property type="protein sequence ID" value="SFN48063.1"/>
    <property type="molecule type" value="Genomic_DNA"/>
</dbReference>
<reference evidence="2" key="1">
    <citation type="submission" date="2016-10" db="EMBL/GenBank/DDBJ databases">
        <authorList>
            <person name="Varghese N."/>
            <person name="Submissions S."/>
        </authorList>
    </citation>
    <scope>NUCLEOTIDE SEQUENCE [LARGE SCALE GENOMIC DNA]</scope>
    <source>
        <strain evidence="2">XJ109</strain>
    </source>
</reference>
<evidence type="ECO:0000313" key="1">
    <source>
        <dbReference type="EMBL" id="SFN48063.1"/>
    </source>
</evidence>
<dbReference type="STRING" id="684065.SAMN05421738_11324"/>
<evidence type="ECO:0000313" key="2">
    <source>
        <dbReference type="Proteomes" id="UP000199149"/>
    </source>
</evidence>
<keyword evidence="2" id="KW-1185">Reference proteome</keyword>
<dbReference type="OrthoDB" id="849114at2"/>
<dbReference type="InterPro" id="IPR025634">
    <property type="entry name" value="DUF4292"/>
</dbReference>
<gene>
    <name evidence="1" type="ORF">SAMN05421738_11324</name>
</gene>
<protein>
    <recommendedName>
        <fullName evidence="3">DUF4292 domain-containing protein</fullName>
    </recommendedName>
</protein>
<sequence length="266" mass="30053">MIKKLTYIFCLGVLTTACNTQKVAKVDKNKIETVSASSKIIQQTLAKKSSFKDLTIKAKVTADLEEIAGDANATIAVKNGQKIWVNATKFGFTGARALITPDGFSAFEKLGGTYYEGDFSIANKLLKVDFIDYQKLQNLLLGKVFVDFNSTDYTATFANNEYTIVYNKNQAIATTPKEGEYIQTYVFDNGFRLKEAHLKDPKRKMEVDLAYSNWVKAGEEEFPKNVKIIIKDKKTRQIDLEYNSFTFQETNTPFSIPDGYKKKEIK</sequence>
<evidence type="ECO:0008006" key="3">
    <source>
        <dbReference type="Google" id="ProtNLM"/>
    </source>
</evidence>